<evidence type="ECO:0000256" key="1">
    <source>
        <dbReference type="SAM" id="MobiDB-lite"/>
    </source>
</evidence>
<dbReference type="Pfam" id="PF06945">
    <property type="entry name" value="DUF1289"/>
    <property type="match status" value="1"/>
</dbReference>
<evidence type="ECO:0000313" key="2">
    <source>
        <dbReference type="EMBL" id="MFD1710424.1"/>
    </source>
</evidence>
<proteinExistence type="predicted"/>
<dbReference type="PANTHER" id="PTHR35175:SF2">
    <property type="entry name" value="DUF1289 DOMAIN-CONTAINING PROTEIN"/>
    <property type="match status" value="1"/>
</dbReference>
<protein>
    <submittedName>
        <fullName evidence="2">DUF1289 domain-containing protein</fullName>
    </submittedName>
</protein>
<sequence length="84" mass="9061">MNREAACADGADPEGSLNPQSQDEIASPCTGVCRLHPATGWCEGCLRRTDEIARWGAMDTAARREVLARLAERRNAHPQARSGA</sequence>
<dbReference type="EMBL" id="JBHUEJ010000016">
    <property type="protein sequence ID" value="MFD1710424.1"/>
    <property type="molecule type" value="Genomic_DNA"/>
</dbReference>
<reference evidence="3" key="1">
    <citation type="journal article" date="2019" name="Int. J. Syst. Evol. Microbiol.">
        <title>The Global Catalogue of Microorganisms (GCM) 10K type strain sequencing project: providing services to taxonomists for standard genome sequencing and annotation.</title>
        <authorList>
            <consortium name="The Broad Institute Genomics Platform"/>
            <consortium name="The Broad Institute Genome Sequencing Center for Infectious Disease"/>
            <person name="Wu L."/>
            <person name="Ma J."/>
        </authorList>
    </citation>
    <scope>NUCLEOTIDE SEQUENCE [LARGE SCALE GENOMIC DNA]</scope>
    <source>
        <strain evidence="3">LMG 29247</strain>
    </source>
</reference>
<evidence type="ECO:0000313" key="3">
    <source>
        <dbReference type="Proteomes" id="UP001597304"/>
    </source>
</evidence>
<keyword evidence="3" id="KW-1185">Reference proteome</keyword>
<feature type="region of interest" description="Disordered" evidence="1">
    <location>
        <begin position="1"/>
        <end position="23"/>
    </location>
</feature>
<dbReference type="Proteomes" id="UP001597304">
    <property type="component" value="Unassembled WGS sequence"/>
</dbReference>
<dbReference type="InterPro" id="IPR010710">
    <property type="entry name" value="DUF1289"/>
</dbReference>
<dbReference type="RefSeq" id="WP_147912558.1">
    <property type="nucleotide sequence ID" value="NZ_JBHUEJ010000016.1"/>
</dbReference>
<gene>
    <name evidence="2" type="ORF">ACFSF0_07385</name>
</gene>
<name>A0ABW4KT73_9BURK</name>
<organism evidence="2 3">
    <name type="scientific">Ottowia flava</name>
    <dbReference type="NCBI Taxonomy" id="2675430"/>
    <lineage>
        <taxon>Bacteria</taxon>
        <taxon>Pseudomonadati</taxon>
        <taxon>Pseudomonadota</taxon>
        <taxon>Betaproteobacteria</taxon>
        <taxon>Burkholderiales</taxon>
        <taxon>Comamonadaceae</taxon>
        <taxon>Ottowia</taxon>
    </lineage>
</organism>
<dbReference type="PANTHER" id="PTHR35175">
    <property type="entry name" value="DUF1289 DOMAIN-CONTAINING PROTEIN"/>
    <property type="match status" value="1"/>
</dbReference>
<accession>A0ABW4KT73</accession>
<comment type="caution">
    <text evidence="2">The sequence shown here is derived from an EMBL/GenBank/DDBJ whole genome shotgun (WGS) entry which is preliminary data.</text>
</comment>